<dbReference type="Proteomes" id="UP000630353">
    <property type="component" value="Unassembled WGS sequence"/>
</dbReference>
<protein>
    <submittedName>
        <fullName evidence="1">Uncharacterized protein</fullName>
    </submittedName>
</protein>
<reference evidence="1" key="1">
    <citation type="journal article" date="2014" name="Int. J. Syst. Evol. Microbiol.">
        <title>Complete genome sequence of Corynebacterium casei LMG S-19264T (=DSM 44701T), isolated from a smear-ripened cheese.</title>
        <authorList>
            <consortium name="US DOE Joint Genome Institute (JGI-PGF)"/>
            <person name="Walter F."/>
            <person name="Albersmeier A."/>
            <person name="Kalinowski J."/>
            <person name="Ruckert C."/>
        </authorList>
    </citation>
    <scope>NUCLEOTIDE SEQUENCE</scope>
    <source>
        <strain evidence="1">KCTC 42651</strain>
    </source>
</reference>
<name>A0A918XQ62_9PROT</name>
<organism evidence="1 2">
    <name type="scientific">Thalassobaculum fulvum</name>
    <dbReference type="NCBI Taxonomy" id="1633335"/>
    <lineage>
        <taxon>Bacteria</taxon>
        <taxon>Pseudomonadati</taxon>
        <taxon>Pseudomonadota</taxon>
        <taxon>Alphaproteobacteria</taxon>
        <taxon>Rhodospirillales</taxon>
        <taxon>Thalassobaculaceae</taxon>
        <taxon>Thalassobaculum</taxon>
    </lineage>
</organism>
<sequence length="57" mass="6294">MVVVGLLAVAALAGCREQEQGRPLTYEKGVYQGQPDDALADDTLETLRQRAQRQSYN</sequence>
<evidence type="ECO:0000313" key="2">
    <source>
        <dbReference type="Proteomes" id="UP000630353"/>
    </source>
</evidence>
<dbReference type="AlphaFoldDB" id="A0A918XQ62"/>
<evidence type="ECO:0000313" key="1">
    <source>
        <dbReference type="EMBL" id="GHD45782.1"/>
    </source>
</evidence>
<comment type="caution">
    <text evidence="1">The sequence shown here is derived from an EMBL/GenBank/DDBJ whole genome shotgun (WGS) entry which is preliminary data.</text>
</comment>
<accession>A0A918XQ62</accession>
<reference evidence="1" key="2">
    <citation type="submission" date="2020-09" db="EMBL/GenBank/DDBJ databases">
        <authorList>
            <person name="Sun Q."/>
            <person name="Kim S."/>
        </authorList>
    </citation>
    <scope>NUCLEOTIDE SEQUENCE</scope>
    <source>
        <strain evidence="1">KCTC 42651</strain>
    </source>
</reference>
<dbReference type="EMBL" id="BMZS01000003">
    <property type="protein sequence ID" value="GHD45782.1"/>
    <property type="molecule type" value="Genomic_DNA"/>
</dbReference>
<proteinExistence type="predicted"/>
<keyword evidence="2" id="KW-1185">Reference proteome</keyword>
<gene>
    <name evidence="1" type="ORF">GCM10017083_14240</name>
</gene>